<feature type="region of interest" description="Disordered" evidence="3">
    <location>
        <begin position="294"/>
        <end position="374"/>
    </location>
</feature>
<evidence type="ECO:0000259" key="4">
    <source>
        <dbReference type="Pfam" id="PF15927"/>
    </source>
</evidence>
<feature type="compositionally biased region" description="Basic residues" evidence="3">
    <location>
        <begin position="1"/>
        <end position="15"/>
    </location>
</feature>
<evidence type="ECO:0000256" key="1">
    <source>
        <dbReference type="ARBA" id="ARBA00024332"/>
    </source>
</evidence>
<name>A0A1U7S8G0_ALLSI</name>
<dbReference type="KEGG" id="asn:102374068"/>
<dbReference type="GeneID" id="102374068"/>
<dbReference type="eggNOG" id="ENOG502QQM9">
    <property type="taxonomic scope" value="Eukaryota"/>
</dbReference>
<dbReference type="PRINTS" id="PR02043">
    <property type="entry name" value="CANCERSCCP1"/>
</dbReference>
<dbReference type="PANTHER" id="PTHR20929">
    <property type="entry name" value="LUNG ADENOMA SUSCEPTIBILITY 1-RELATED"/>
    <property type="match status" value="1"/>
</dbReference>
<feature type="compositionally biased region" description="Polar residues" evidence="3">
    <location>
        <begin position="353"/>
        <end position="366"/>
    </location>
</feature>
<feature type="region of interest" description="Disordered" evidence="3">
    <location>
        <begin position="1"/>
        <end position="73"/>
    </location>
</feature>
<organism evidence="5 6">
    <name type="scientific">Alligator sinensis</name>
    <name type="common">Chinese alligator</name>
    <dbReference type="NCBI Taxonomy" id="38654"/>
    <lineage>
        <taxon>Eukaryota</taxon>
        <taxon>Metazoa</taxon>
        <taxon>Chordata</taxon>
        <taxon>Craniata</taxon>
        <taxon>Vertebrata</taxon>
        <taxon>Euteleostomi</taxon>
        <taxon>Archelosauria</taxon>
        <taxon>Archosauria</taxon>
        <taxon>Crocodylia</taxon>
        <taxon>Alligatoridae</taxon>
        <taxon>Alligatorinae</taxon>
        <taxon>Alligator</taxon>
    </lineage>
</organism>
<dbReference type="GO" id="GO:0048487">
    <property type="term" value="F:beta-tubulin binding"/>
    <property type="evidence" value="ECO:0007669"/>
    <property type="project" value="TreeGrafter"/>
</dbReference>
<comment type="similarity">
    <text evidence="1">Belongs to the DNAI7 family.</text>
</comment>
<dbReference type="OrthoDB" id="297923at2759"/>
<proteinExistence type="inferred from homology"/>
<feature type="domain" description="IC97/Casc1 N-terminal" evidence="4">
    <location>
        <begin position="30"/>
        <end position="230"/>
    </location>
</feature>
<dbReference type="Proteomes" id="UP000189705">
    <property type="component" value="Unplaced"/>
</dbReference>
<evidence type="ECO:0000313" key="6">
    <source>
        <dbReference type="RefSeq" id="XP_006027400.1"/>
    </source>
</evidence>
<dbReference type="AlphaFoldDB" id="A0A1U7S8G0"/>
<feature type="compositionally biased region" description="Basic and acidic residues" evidence="3">
    <location>
        <begin position="299"/>
        <end position="311"/>
    </location>
</feature>
<dbReference type="STRING" id="38654.A0A1U7S8G0"/>
<evidence type="ECO:0000256" key="2">
    <source>
        <dbReference type="ARBA" id="ARBA00024414"/>
    </source>
</evidence>
<dbReference type="PANTHER" id="PTHR20929:SF11">
    <property type="entry name" value="DYNEIN AXONEMAL INTERMEDIATE CHAIN 7"/>
    <property type="match status" value="1"/>
</dbReference>
<dbReference type="RefSeq" id="XP_006027400.1">
    <property type="nucleotide sequence ID" value="XM_006027338.3"/>
</dbReference>
<keyword evidence="5" id="KW-1185">Reference proteome</keyword>
<dbReference type="GO" id="GO:0005930">
    <property type="term" value="C:axoneme"/>
    <property type="evidence" value="ECO:0007669"/>
    <property type="project" value="TreeGrafter"/>
</dbReference>
<accession>A0A1U7S8G0</accession>
<dbReference type="CTD" id="55259"/>
<dbReference type="GO" id="GO:0008017">
    <property type="term" value="F:microtubule binding"/>
    <property type="evidence" value="ECO:0007669"/>
    <property type="project" value="TreeGrafter"/>
</dbReference>
<protein>
    <recommendedName>
        <fullName evidence="2">Dynein axonemal intermediate chain 7</fullName>
    </recommendedName>
</protein>
<gene>
    <name evidence="6" type="primary">CASC1</name>
</gene>
<dbReference type="InterPro" id="IPR031826">
    <property type="entry name" value="IC97/Casc1_N"/>
</dbReference>
<dbReference type="Pfam" id="PF15927">
    <property type="entry name" value="Casc1_N"/>
    <property type="match status" value="1"/>
</dbReference>
<reference evidence="6" key="1">
    <citation type="submission" date="2025-08" db="UniProtKB">
        <authorList>
            <consortium name="RefSeq"/>
        </authorList>
    </citation>
    <scope>IDENTIFICATION</scope>
</reference>
<feature type="compositionally biased region" description="Basic and acidic residues" evidence="3">
    <location>
        <begin position="16"/>
        <end position="73"/>
    </location>
</feature>
<evidence type="ECO:0000256" key="3">
    <source>
        <dbReference type="SAM" id="MobiDB-lite"/>
    </source>
</evidence>
<evidence type="ECO:0000313" key="5">
    <source>
        <dbReference type="Proteomes" id="UP000189705"/>
    </source>
</evidence>
<dbReference type="InParanoid" id="A0A1U7S8G0"/>
<sequence length="722" mass="83474">MGPKKKEKSSGKKKLSKAERIRIQKEEEERRLKEEEEARLRGEQEEAERFEKERLEQEKREKLEAKDQERRGSELTELHALEESFLSAVQWKEEYRAYAKWEHYIGCDGSPDPAVPQEINTFMSLWREDQNEDIEFVIEKGNKVLNLIDKLDFLLLDTPLNELPEKNVIQYQESILDLQSLLHQKYDEATGNLLKKANTYADSDSGNMAMVIKDKNVTFCIWANLKKNPRFKNHTFCEADYGFDLPKSLAVSDVAVRILHTHYDHVSPLRRILPLHLMQELSKIRSDLVLEVTEEEKEKEEGEQKSEKESDLANEEENYTPGRKSGISFKEDSKSDADENEMMGEEPDKKSESFNTVSQVQVSTLQEETNEKEEEIIDENIVDLRQFAPLGGVYHIDALKLPPQAKQVKGWIMVELLDMGLETYPYPPESEESEEATYPQIGMTVQLLDTVIYFEEPTVARWDTAGKQWRTDGISNINYKMEEKQVSFEMDSFYTVALLQDLHLNMPYQSWDLRPTDIDELFLTVITAFAEVQIQIKGNQCMLSSIIVEKGEVLSYLTGRWTTPVGLTIALKKAGVNIFPAEYSRKYVYVNKKTPLAEIRAYQQMALTASAFAFSWSKWNLESGEDQVVFKVSEHLNPDPIKDEDWSLYMFNGQRAQRLKISETSEAFSEELAEETEFHSTLYHMIKDFASEPAIERVKKASCLFTDAVYQLLLGTRVLTYS</sequence>
<dbReference type="InterPro" id="IPR023247">
    <property type="entry name" value="IC97/Dnai7-like"/>
</dbReference>